<evidence type="ECO:0000256" key="4">
    <source>
        <dbReference type="ARBA" id="ARBA00023098"/>
    </source>
</evidence>
<sequence length="403" mass="43615">MYIPILSSTFPEPRPGPHATGYAVARIPVAPGERYVGGPKLKTGAPALSLTESVLAIYYPTPPRPLAAGVPWVPEPLAGAVAGYATYLRKNFGSWSAWALGLVLGRVRMPVHAAAPPSAGRFPLVLFSHGLVGTRNTYSHFCSSLASEGYVVVALEHADGSGPCVIREGEERLFTRLGQTDLWTDDGTDPAVAPQMMVWRAHQLDFRVREVYAAYNGFKRFLSGEGETDGEVSLADQLKDKVDVQDLQLMGHSFGGATILRLLQTAPHAEPLPIKRAVLLDPWMEPFGRVLPSSPATTAAPATQIINSEDWANNSFFPAEKKAARDLGAALCSIVGLGHQGFSDFGLLSLKSKAREYLQTIHTLTMARLRDQPYPLEGEEDGGEPRRVEGRLAGEPGDVIRHF</sequence>
<protein>
    <recommendedName>
        <fullName evidence="1">1-alkyl-2-acetylglycerophosphocholine esterase</fullName>
        <ecNumber evidence="1">3.1.1.47</ecNumber>
    </recommendedName>
</protein>
<keyword evidence="7" id="KW-1185">Reference proteome</keyword>
<accession>A0A0J0XHL1</accession>
<dbReference type="GO" id="GO:0016042">
    <property type="term" value="P:lipid catabolic process"/>
    <property type="evidence" value="ECO:0007669"/>
    <property type="project" value="UniProtKB-KW"/>
</dbReference>
<name>A0A0J0XHL1_9TREE</name>
<evidence type="ECO:0000256" key="5">
    <source>
        <dbReference type="SAM" id="MobiDB-lite"/>
    </source>
</evidence>
<dbReference type="EC" id="3.1.1.47" evidence="1"/>
<dbReference type="PANTHER" id="PTHR10272:SF0">
    <property type="entry name" value="PLATELET-ACTIVATING FACTOR ACETYLHYDROLASE"/>
    <property type="match status" value="1"/>
</dbReference>
<dbReference type="Proteomes" id="UP000053611">
    <property type="component" value="Unassembled WGS sequence"/>
</dbReference>
<dbReference type="AlphaFoldDB" id="A0A0J0XHL1"/>
<evidence type="ECO:0000256" key="2">
    <source>
        <dbReference type="ARBA" id="ARBA00022801"/>
    </source>
</evidence>
<keyword evidence="2" id="KW-0378">Hydrolase</keyword>
<dbReference type="InterPro" id="IPR029058">
    <property type="entry name" value="AB_hydrolase_fold"/>
</dbReference>
<organism evidence="6 7">
    <name type="scientific">Cutaneotrichosporon oleaginosum</name>
    <dbReference type="NCBI Taxonomy" id="879819"/>
    <lineage>
        <taxon>Eukaryota</taxon>
        <taxon>Fungi</taxon>
        <taxon>Dikarya</taxon>
        <taxon>Basidiomycota</taxon>
        <taxon>Agaricomycotina</taxon>
        <taxon>Tremellomycetes</taxon>
        <taxon>Trichosporonales</taxon>
        <taxon>Trichosporonaceae</taxon>
        <taxon>Cutaneotrichosporon</taxon>
    </lineage>
</organism>
<feature type="region of interest" description="Disordered" evidence="5">
    <location>
        <begin position="372"/>
        <end position="403"/>
    </location>
</feature>
<evidence type="ECO:0000313" key="6">
    <source>
        <dbReference type="EMBL" id="KLT40591.1"/>
    </source>
</evidence>
<dbReference type="GO" id="GO:0003847">
    <property type="term" value="F:1-alkyl-2-acetylglycerophosphocholine esterase activity"/>
    <property type="evidence" value="ECO:0007669"/>
    <property type="project" value="UniProtKB-EC"/>
</dbReference>
<evidence type="ECO:0000256" key="3">
    <source>
        <dbReference type="ARBA" id="ARBA00022963"/>
    </source>
</evidence>
<dbReference type="EMBL" id="KQ087232">
    <property type="protein sequence ID" value="KLT40591.1"/>
    <property type="molecule type" value="Genomic_DNA"/>
</dbReference>
<dbReference type="STRING" id="879819.A0A0J0XHL1"/>
<dbReference type="Gene3D" id="3.40.50.1820">
    <property type="entry name" value="alpha/beta hydrolase"/>
    <property type="match status" value="1"/>
</dbReference>
<dbReference type="Pfam" id="PF03403">
    <property type="entry name" value="PAF-AH_p_II"/>
    <property type="match status" value="1"/>
</dbReference>
<reference evidence="6 7" key="1">
    <citation type="submission" date="2015-03" db="EMBL/GenBank/DDBJ databases">
        <title>Genomics and transcriptomics of the oil-accumulating basidiomycete yeast T. oleaginosus allow insights into substrate utilization and the diverse evolutionary trajectories of mating systems in fungi.</title>
        <authorList>
            <consortium name="DOE Joint Genome Institute"/>
            <person name="Kourist R."/>
            <person name="Kracht O."/>
            <person name="Bracharz F."/>
            <person name="Lipzen A."/>
            <person name="Nolan M."/>
            <person name="Ohm R."/>
            <person name="Grigoriev I."/>
            <person name="Sun S."/>
            <person name="Heitman J."/>
            <person name="Bruck T."/>
            <person name="Nowrousian M."/>
        </authorList>
    </citation>
    <scope>NUCLEOTIDE SEQUENCE [LARGE SCALE GENOMIC DNA]</scope>
    <source>
        <strain evidence="6 7">IBC0246</strain>
    </source>
</reference>
<dbReference type="PANTHER" id="PTHR10272">
    <property type="entry name" value="PLATELET-ACTIVATING FACTOR ACETYLHYDROLASE"/>
    <property type="match status" value="1"/>
</dbReference>
<proteinExistence type="predicted"/>
<dbReference type="SUPFAM" id="SSF53474">
    <property type="entry name" value="alpha/beta-Hydrolases"/>
    <property type="match status" value="1"/>
</dbReference>
<dbReference type="RefSeq" id="XP_018277082.1">
    <property type="nucleotide sequence ID" value="XM_018426857.1"/>
</dbReference>
<gene>
    <name evidence="6" type="ORF">CC85DRAFT_329757</name>
</gene>
<dbReference type="OrthoDB" id="2363873at2759"/>
<evidence type="ECO:0000256" key="1">
    <source>
        <dbReference type="ARBA" id="ARBA00013201"/>
    </source>
</evidence>
<feature type="compositionally biased region" description="Basic and acidic residues" evidence="5">
    <location>
        <begin position="383"/>
        <end position="403"/>
    </location>
</feature>
<evidence type="ECO:0000313" key="7">
    <source>
        <dbReference type="Proteomes" id="UP000053611"/>
    </source>
</evidence>
<keyword evidence="3" id="KW-0442">Lipid degradation</keyword>
<dbReference type="GeneID" id="28987460"/>
<keyword evidence="4" id="KW-0443">Lipid metabolism</keyword>